<dbReference type="PROSITE" id="PS50234">
    <property type="entry name" value="VWFA"/>
    <property type="match status" value="1"/>
</dbReference>
<dbReference type="SMART" id="SM00327">
    <property type="entry name" value="VWA"/>
    <property type="match status" value="1"/>
</dbReference>
<protein>
    <submittedName>
        <fullName evidence="3">COL12A1 protein</fullName>
    </submittedName>
</protein>
<dbReference type="PANTHER" id="PTHR24020:SF87">
    <property type="entry name" value="COLLAGEN ALPHA-1(VI) CHAIN-LIKE"/>
    <property type="match status" value="1"/>
</dbReference>
<dbReference type="Gene3D" id="3.40.50.410">
    <property type="entry name" value="von Willebrand factor, type A domain"/>
    <property type="match status" value="1"/>
</dbReference>
<dbReference type="PANTHER" id="PTHR24020">
    <property type="entry name" value="COLLAGEN ALPHA"/>
    <property type="match status" value="1"/>
</dbReference>
<dbReference type="PRINTS" id="PR00453">
    <property type="entry name" value="VWFADOMAIN"/>
</dbReference>
<feature type="compositionally biased region" description="Gly residues" evidence="1">
    <location>
        <begin position="249"/>
        <end position="277"/>
    </location>
</feature>
<accession>A0A8K0ABB7</accession>
<dbReference type="Proteomes" id="UP000838412">
    <property type="component" value="Chromosome 8"/>
</dbReference>
<keyword evidence="4" id="KW-1185">Reference proteome</keyword>
<dbReference type="AlphaFoldDB" id="A0A8K0ABB7"/>
<feature type="domain" description="VWFA" evidence="2">
    <location>
        <begin position="64"/>
        <end position="235"/>
    </location>
</feature>
<sequence>MNSACIFRQLAKGFHTRDMGKLLLTTFVVLVVSAGTFAQYSSSKSSSSSSEEEPDPRTDDCSIDIVLVLDDSSSIKTSLFYDTRDYMNAFASCFDSTDDVTVGVVLYNCEARTEVVLGKYTASDHYLMYEIASLKQQGGVTRTGPAIRYMKDTANFRGGTQRVAIVLTDGYIQGEPLDDHVAEANAARAAGITLYSVGLGDNLDSGVLEDIAGSHGNVFDDIDPCDLADQILQDQCEKDSRGSSSGSSSAGGGSSGGSGSVGSGGSSGSGGSNGGGASESKSKASESKSKASESKSKASESKSKASESQSGGASESKSKASESKSKASEG</sequence>
<evidence type="ECO:0000259" key="2">
    <source>
        <dbReference type="PROSITE" id="PS50234"/>
    </source>
</evidence>
<dbReference type="OrthoDB" id="199024at2759"/>
<evidence type="ECO:0000313" key="4">
    <source>
        <dbReference type="Proteomes" id="UP000838412"/>
    </source>
</evidence>
<dbReference type="EMBL" id="OV696693">
    <property type="protein sequence ID" value="CAH1272402.1"/>
    <property type="molecule type" value="Genomic_DNA"/>
</dbReference>
<gene>
    <name evidence="3" type="primary">COL12A1</name>
    <name evidence="3" type="ORF">BLAG_LOCUS24053</name>
</gene>
<feature type="compositionally biased region" description="Low complexity" evidence="1">
    <location>
        <begin position="306"/>
        <end position="315"/>
    </location>
</feature>
<dbReference type="SUPFAM" id="SSF53300">
    <property type="entry name" value="vWA-like"/>
    <property type="match status" value="1"/>
</dbReference>
<feature type="compositionally biased region" description="Basic and acidic residues" evidence="1">
    <location>
        <begin position="316"/>
        <end position="330"/>
    </location>
</feature>
<evidence type="ECO:0000313" key="3">
    <source>
        <dbReference type="EMBL" id="CAH1272402.1"/>
    </source>
</evidence>
<dbReference type="InterPro" id="IPR002035">
    <property type="entry name" value="VWF_A"/>
</dbReference>
<feature type="compositionally biased region" description="Basic and acidic residues" evidence="1">
    <location>
        <begin position="280"/>
        <end position="305"/>
    </location>
</feature>
<dbReference type="InterPro" id="IPR036465">
    <property type="entry name" value="vWFA_dom_sf"/>
</dbReference>
<name>A0A8K0ABB7_BRALA</name>
<reference evidence="3" key="1">
    <citation type="submission" date="2022-01" db="EMBL/GenBank/DDBJ databases">
        <authorList>
            <person name="Braso-Vives M."/>
        </authorList>
    </citation>
    <scope>NUCLEOTIDE SEQUENCE</scope>
</reference>
<proteinExistence type="predicted"/>
<dbReference type="CDD" id="cd01450">
    <property type="entry name" value="vWFA_subfamily_ECM"/>
    <property type="match status" value="1"/>
</dbReference>
<evidence type="ECO:0000256" key="1">
    <source>
        <dbReference type="SAM" id="MobiDB-lite"/>
    </source>
</evidence>
<feature type="region of interest" description="Disordered" evidence="1">
    <location>
        <begin position="235"/>
        <end position="330"/>
    </location>
</feature>
<dbReference type="InterPro" id="IPR050525">
    <property type="entry name" value="ECM_Assembly_Org"/>
</dbReference>
<organism evidence="3 4">
    <name type="scientific">Branchiostoma lanceolatum</name>
    <name type="common">Common lancelet</name>
    <name type="synonym">Amphioxus lanceolatum</name>
    <dbReference type="NCBI Taxonomy" id="7740"/>
    <lineage>
        <taxon>Eukaryota</taxon>
        <taxon>Metazoa</taxon>
        <taxon>Chordata</taxon>
        <taxon>Cephalochordata</taxon>
        <taxon>Leptocardii</taxon>
        <taxon>Amphioxiformes</taxon>
        <taxon>Branchiostomatidae</taxon>
        <taxon>Branchiostoma</taxon>
    </lineage>
</organism>
<dbReference type="Pfam" id="PF00092">
    <property type="entry name" value="VWA"/>
    <property type="match status" value="1"/>
</dbReference>